<dbReference type="AlphaFoldDB" id="A0A819V4P6"/>
<gene>
    <name evidence="1" type="ORF">KXQ929_LOCUS34329</name>
</gene>
<protein>
    <submittedName>
        <fullName evidence="1">Uncharacterized protein</fullName>
    </submittedName>
</protein>
<comment type="caution">
    <text evidence="1">The sequence shown here is derived from an EMBL/GenBank/DDBJ whole genome shotgun (WGS) entry which is preliminary data.</text>
</comment>
<accession>A0A819V4P6</accession>
<dbReference type="EMBL" id="CAJOBB010004645">
    <property type="protein sequence ID" value="CAF4097498.1"/>
    <property type="molecule type" value="Genomic_DNA"/>
</dbReference>
<evidence type="ECO:0000313" key="2">
    <source>
        <dbReference type="Proteomes" id="UP000663868"/>
    </source>
</evidence>
<sequence length="44" mass="5458">CDILERLIEFESYENQFLSNTLHQFFAKRDASEDRNKYLTRMWV</sequence>
<reference evidence="1" key="1">
    <citation type="submission" date="2021-02" db="EMBL/GenBank/DDBJ databases">
        <authorList>
            <person name="Nowell W R."/>
        </authorList>
    </citation>
    <scope>NUCLEOTIDE SEQUENCE</scope>
</reference>
<organism evidence="1 2">
    <name type="scientific">Adineta steineri</name>
    <dbReference type="NCBI Taxonomy" id="433720"/>
    <lineage>
        <taxon>Eukaryota</taxon>
        <taxon>Metazoa</taxon>
        <taxon>Spiralia</taxon>
        <taxon>Gnathifera</taxon>
        <taxon>Rotifera</taxon>
        <taxon>Eurotatoria</taxon>
        <taxon>Bdelloidea</taxon>
        <taxon>Adinetida</taxon>
        <taxon>Adinetidae</taxon>
        <taxon>Adineta</taxon>
    </lineage>
</organism>
<name>A0A819V4P6_9BILA</name>
<proteinExistence type="predicted"/>
<evidence type="ECO:0000313" key="1">
    <source>
        <dbReference type="EMBL" id="CAF4097498.1"/>
    </source>
</evidence>
<feature type="non-terminal residue" evidence="1">
    <location>
        <position position="1"/>
    </location>
</feature>
<dbReference type="Proteomes" id="UP000663868">
    <property type="component" value="Unassembled WGS sequence"/>
</dbReference>